<dbReference type="Proteomes" id="UP000439903">
    <property type="component" value="Unassembled WGS sequence"/>
</dbReference>
<comment type="caution">
    <text evidence="1">The sequence shown here is derived from an EMBL/GenBank/DDBJ whole genome shotgun (WGS) entry which is preliminary data.</text>
</comment>
<accession>A0A8H4ETV8</accession>
<proteinExistence type="predicted"/>
<name>A0A8H4ETV8_GIGMA</name>
<evidence type="ECO:0000313" key="1">
    <source>
        <dbReference type="EMBL" id="KAF0553336.1"/>
    </source>
</evidence>
<dbReference type="AlphaFoldDB" id="A0A8H4ETV8"/>
<organism evidence="1 2">
    <name type="scientific">Gigaspora margarita</name>
    <dbReference type="NCBI Taxonomy" id="4874"/>
    <lineage>
        <taxon>Eukaryota</taxon>
        <taxon>Fungi</taxon>
        <taxon>Fungi incertae sedis</taxon>
        <taxon>Mucoromycota</taxon>
        <taxon>Glomeromycotina</taxon>
        <taxon>Glomeromycetes</taxon>
        <taxon>Diversisporales</taxon>
        <taxon>Gigasporaceae</taxon>
        <taxon>Gigaspora</taxon>
    </lineage>
</organism>
<protein>
    <submittedName>
        <fullName evidence="1">Uncharacterized protein</fullName>
    </submittedName>
</protein>
<dbReference type="EMBL" id="WTPW01000057">
    <property type="protein sequence ID" value="KAF0553336.1"/>
    <property type="molecule type" value="Genomic_DNA"/>
</dbReference>
<sequence length="236" mass="26584">MLWDKITGVQGYHWIDVLPQFVIAYNKAPYQAHKKSPYEAFFRFKMRAVYSTLADDITPADNITPADDITPAADITPADTDITPADITPADITPADIIPADITPADITPDITSVDTIFAPQNDGDSYGDNRASYEFHAMQVKRVHEEVLQNDETYRNKLVIRESVHRRKLLFEPGDKVAIAYDHDNNQKTRKQKLKQTCNNTGTVVSMCSNNRTVRIEVDGEVKTFAAKNLKKLNK</sequence>
<gene>
    <name evidence="1" type="ORF">F8M41_020432</name>
</gene>
<reference evidence="1 2" key="1">
    <citation type="journal article" date="2019" name="Environ. Microbiol.">
        <title>At the nexus of three kingdoms: the genome of the mycorrhizal fungus Gigaspora margarita provides insights into plant, endobacterial and fungal interactions.</title>
        <authorList>
            <person name="Venice F."/>
            <person name="Ghignone S."/>
            <person name="Salvioli di Fossalunga A."/>
            <person name="Amselem J."/>
            <person name="Novero M."/>
            <person name="Xianan X."/>
            <person name="Sedzielewska Toro K."/>
            <person name="Morin E."/>
            <person name="Lipzen A."/>
            <person name="Grigoriev I.V."/>
            <person name="Henrissat B."/>
            <person name="Martin F.M."/>
            <person name="Bonfante P."/>
        </authorList>
    </citation>
    <scope>NUCLEOTIDE SEQUENCE [LARGE SCALE GENOMIC DNA]</scope>
    <source>
        <strain evidence="1 2">BEG34</strain>
    </source>
</reference>
<evidence type="ECO:0000313" key="2">
    <source>
        <dbReference type="Proteomes" id="UP000439903"/>
    </source>
</evidence>
<keyword evidence="2" id="KW-1185">Reference proteome</keyword>